<evidence type="ECO:0000259" key="7">
    <source>
        <dbReference type="Pfam" id="PF24827"/>
    </source>
</evidence>
<feature type="compositionally biased region" description="Basic and acidic residues" evidence="5">
    <location>
        <begin position="1035"/>
        <end position="1047"/>
    </location>
</feature>
<dbReference type="InterPro" id="IPR004344">
    <property type="entry name" value="TTL/TTLL_fam"/>
</dbReference>
<dbReference type="EMBL" id="HBHK01003390">
    <property type="protein sequence ID" value="CAD9667312.1"/>
    <property type="molecule type" value="Transcribed_RNA"/>
</dbReference>
<feature type="transmembrane region" description="Helical" evidence="6">
    <location>
        <begin position="12"/>
        <end position="29"/>
    </location>
</feature>
<accession>A0A7S2RCT1</accession>
<dbReference type="GO" id="GO:0016788">
    <property type="term" value="F:hydrolase activity, acting on ester bonds"/>
    <property type="evidence" value="ECO:0007669"/>
    <property type="project" value="InterPro"/>
</dbReference>
<dbReference type="AlphaFoldDB" id="A0A7S2RCT1"/>
<name>A0A7S2RCT1_9STRA</name>
<evidence type="ECO:0000256" key="4">
    <source>
        <dbReference type="ARBA" id="ARBA00022833"/>
    </source>
</evidence>
<gene>
    <name evidence="8" type="ORF">QSP1433_LOCUS2040</name>
</gene>
<comment type="cofactor">
    <cofactor evidence="1">
        <name>Zn(2+)</name>
        <dbReference type="ChEBI" id="CHEBI:29105"/>
    </cofactor>
</comment>
<keyword evidence="6" id="KW-1133">Transmembrane helix</keyword>
<evidence type="ECO:0000256" key="2">
    <source>
        <dbReference type="ARBA" id="ARBA00022723"/>
    </source>
</evidence>
<keyword evidence="6" id="KW-0812">Transmembrane</keyword>
<dbReference type="SUPFAM" id="SSF56059">
    <property type="entry name" value="Glutathione synthetase ATP-binding domain-like"/>
    <property type="match status" value="1"/>
</dbReference>
<feature type="compositionally biased region" description="Basic and acidic residues" evidence="5">
    <location>
        <begin position="661"/>
        <end position="671"/>
    </location>
</feature>
<dbReference type="GO" id="GO:0046872">
    <property type="term" value="F:metal ion binding"/>
    <property type="evidence" value="ECO:0007669"/>
    <property type="project" value="UniProtKB-KW"/>
</dbReference>
<dbReference type="Gene3D" id="3.30.470.20">
    <property type="entry name" value="ATP-grasp fold, B domain"/>
    <property type="match status" value="1"/>
</dbReference>
<feature type="compositionally biased region" description="Polar residues" evidence="5">
    <location>
        <begin position="1001"/>
        <end position="1015"/>
    </location>
</feature>
<sequence length="1047" mass="116280">MVVNIFNAKIKVIHMLVVALVCAVALFITEVGTVRTFKFEAVQKQAIETGSHEVYSVIGFKKCGNTKLAIDIVNKLRQSNPSKIYTFIWAAPKIEGFRKWLKNKHRTGQVPASHHTAPVVFRRVGGEREFIGGVTKLVEYVDGAFPMLDLSEERTRLDALQKKGSANKDVKSEKPRDQAKVKSEIADLRAVTPVTPVPENPVHTQAPNHPANALPVQVILRPKNIVTTMRIQEGKKVTNHQAIISELRKMGYTLMFKAPLLANWIILQDQATATYVRRRYNRSIVNNIGYGGQSCFGGTKGYQLRCRSEFAAKAGCSFDSLGIQPAQYRLWEPEECTQYFSVACINEPNRLWIEKPSGGQHGVGMRVHKGCETLKESYSECAGAGAGKKVIAMPYLDPALLAGHKFDVRSYLLVASTDPMLVFYHDGFARKANNPYTSDIKNVKAHITNANSQSAKDHFYTFSQLEETLARESNFPTDYMRRVFREHAFKVQNYVFQASRGEIAKRKGVYQIFALDWIIDSSGGIHMLEANSNPLVETYKEMEEEFTELWGGMVDLVLRIHTNPSSLFTGEYTTMTTSPKRFRHRDWHLIFNELEENINGTKYNPCSNKVQQPKLTGISVKQLDQENVETLLKKVPEEAAQSMDETNQAQNDESVAQGEDPQIRKEGSDELPYKVSIEEIQDALTRANVNGCKHMDVLKTFSECVRIDRELEGFSNDVTTRCVVSPGSYLYIIEPLSAANETGPACYPHILISSGVHGKEVAGVIAARHIRDNWTFNAARVFIVERLNPVGVEKRVRYLPKASKSLRDLNRLFPGSGPLGGVAKPIWEVVLKIEPVLFIDLHEGWGVYKTLKQNLAANDKLVGNPSFSKGSSIISSSLAQPLAKHMINRVNKLTVTDPNKQFLSIVPPIETGLASAIARTFNSLVFVVETSSGQQSHLLRGQQQLIIVGACLELLGIVPKNFDATVGFDKTRACVAGAGGCKLLHPGDKVLEANPITDVVTSKNEETSPPENSSLPAKIVQPEEAVVPLPSAESTESHIAEERSQDI</sequence>
<keyword evidence="6" id="KW-0472">Membrane</keyword>
<feature type="compositionally biased region" description="Polar residues" evidence="5">
    <location>
        <begin position="643"/>
        <end position="654"/>
    </location>
</feature>
<feature type="domain" description="Succinylglutamate desuccinylase/Aspartoacylase catalytic" evidence="7">
    <location>
        <begin position="748"/>
        <end position="816"/>
    </location>
</feature>
<keyword evidence="3" id="KW-0378">Hydrolase</keyword>
<proteinExistence type="predicted"/>
<dbReference type="SUPFAM" id="SSF53187">
    <property type="entry name" value="Zn-dependent exopeptidases"/>
    <property type="match status" value="1"/>
</dbReference>
<dbReference type="PROSITE" id="PS51221">
    <property type="entry name" value="TTL"/>
    <property type="match status" value="1"/>
</dbReference>
<evidence type="ECO:0000256" key="5">
    <source>
        <dbReference type="SAM" id="MobiDB-lite"/>
    </source>
</evidence>
<dbReference type="Gene3D" id="3.40.630.10">
    <property type="entry name" value="Zn peptidases"/>
    <property type="match status" value="1"/>
</dbReference>
<evidence type="ECO:0000313" key="8">
    <source>
        <dbReference type="EMBL" id="CAD9667312.1"/>
    </source>
</evidence>
<evidence type="ECO:0000256" key="3">
    <source>
        <dbReference type="ARBA" id="ARBA00022801"/>
    </source>
</evidence>
<keyword evidence="4" id="KW-0862">Zinc</keyword>
<protein>
    <recommendedName>
        <fullName evidence="7">Succinylglutamate desuccinylase/Aspartoacylase catalytic domain-containing protein</fullName>
    </recommendedName>
</protein>
<dbReference type="PANTHER" id="PTHR47664:SF1">
    <property type="entry name" value="CHROMOSOME UNDETERMINED SCAFFOLD_14, WHOLE GENOME SHOTGUN SEQUENCE"/>
    <property type="match status" value="1"/>
</dbReference>
<evidence type="ECO:0000256" key="1">
    <source>
        <dbReference type="ARBA" id="ARBA00001947"/>
    </source>
</evidence>
<organism evidence="8">
    <name type="scientific">Mucochytrium quahogii</name>
    <dbReference type="NCBI Taxonomy" id="96639"/>
    <lineage>
        <taxon>Eukaryota</taxon>
        <taxon>Sar</taxon>
        <taxon>Stramenopiles</taxon>
        <taxon>Bigyra</taxon>
        <taxon>Labyrinthulomycetes</taxon>
        <taxon>Thraustochytrida</taxon>
        <taxon>Thraustochytriidae</taxon>
        <taxon>Mucochytrium</taxon>
    </lineage>
</organism>
<dbReference type="Pfam" id="PF24827">
    <property type="entry name" value="AstE_AspA_cat"/>
    <property type="match status" value="1"/>
</dbReference>
<feature type="region of interest" description="Disordered" evidence="5">
    <location>
        <begin position="639"/>
        <end position="671"/>
    </location>
</feature>
<feature type="region of interest" description="Disordered" evidence="5">
    <location>
        <begin position="1001"/>
        <end position="1047"/>
    </location>
</feature>
<dbReference type="PANTHER" id="PTHR47664">
    <property type="entry name" value="NLPC_P60 DOMAIN-CONTAINING PROTEIN"/>
    <property type="match status" value="1"/>
</dbReference>
<feature type="region of interest" description="Disordered" evidence="5">
    <location>
        <begin position="160"/>
        <end position="179"/>
    </location>
</feature>
<reference evidence="8" key="1">
    <citation type="submission" date="2021-01" db="EMBL/GenBank/DDBJ databases">
        <authorList>
            <person name="Corre E."/>
            <person name="Pelletier E."/>
            <person name="Niang G."/>
            <person name="Scheremetjew M."/>
            <person name="Finn R."/>
            <person name="Kale V."/>
            <person name="Holt S."/>
            <person name="Cochrane G."/>
            <person name="Meng A."/>
            <person name="Brown T."/>
            <person name="Cohen L."/>
        </authorList>
    </citation>
    <scope>NUCLEOTIDE SEQUENCE</scope>
    <source>
        <strain evidence="8">NY070348D</strain>
    </source>
</reference>
<dbReference type="Pfam" id="PF03133">
    <property type="entry name" value="TTL"/>
    <property type="match status" value="1"/>
</dbReference>
<dbReference type="InterPro" id="IPR055438">
    <property type="entry name" value="AstE_AspA_cat"/>
</dbReference>
<evidence type="ECO:0000256" key="6">
    <source>
        <dbReference type="SAM" id="Phobius"/>
    </source>
</evidence>
<keyword evidence="2" id="KW-0479">Metal-binding</keyword>